<organism evidence="1 2">
    <name type="scientific">Rickenella mellea</name>
    <dbReference type="NCBI Taxonomy" id="50990"/>
    <lineage>
        <taxon>Eukaryota</taxon>
        <taxon>Fungi</taxon>
        <taxon>Dikarya</taxon>
        <taxon>Basidiomycota</taxon>
        <taxon>Agaricomycotina</taxon>
        <taxon>Agaricomycetes</taxon>
        <taxon>Hymenochaetales</taxon>
        <taxon>Rickenellaceae</taxon>
        <taxon>Rickenella</taxon>
    </lineage>
</organism>
<dbReference type="AlphaFoldDB" id="A0A4R5XI64"/>
<dbReference type="EMBL" id="ML170156">
    <property type="protein sequence ID" value="TDL30176.1"/>
    <property type="molecule type" value="Genomic_DNA"/>
</dbReference>
<evidence type="ECO:0000313" key="2">
    <source>
        <dbReference type="Proteomes" id="UP000294933"/>
    </source>
</evidence>
<gene>
    <name evidence="1" type="ORF">BD410DRAFT_55171</name>
</gene>
<sequence length="515" mass="58487">MGSNIDMKTVDNLIGILTRIKASGGVIGDIYPDATKIREDWLTRHDARMAALNDLRASRKAQQLILKATEYEIYHLQRAMSRAILQHGIQSLPDELLRQIFEAGFHTYGCKNSFESYPVNMSTVNRRFHAIALGTPRIWTRLSNDLTVGQLECRAERSKAATLTICINLASPKEHCPCTVAEFLKVTTPLSSRWQHFEFVVGIPHKAKHSFGYAYRAFLEYSTLEIPSLTIFSWQKHHYGSLDSDTFFKDWDMPNLTHFEGSNAFHPKLIGHHLTSATLRFDSELGNSWDLEDALAELASSTRLRHLEFEFYEYEFESNPDSRIRTTLLPNLASFKIGVSGATNEPFVTQLLSSLEMPTLTSVSVSLAIRGETIDEFLHEIVYCTRSYPMLQRISLDFTGVPNQIVGNVIEILWEMLPSLQEITLQGPGLCLISEHHFTTPVSWQVVRLRGFDKKSYETVCKMAATETHWGSCKIDIVDERNVSTEMVHLTGDRLIYESKAEPPLECFVPVGYVR</sequence>
<keyword evidence="2" id="KW-1185">Reference proteome</keyword>
<protein>
    <submittedName>
        <fullName evidence="1">Uncharacterized protein</fullName>
    </submittedName>
</protein>
<dbReference type="OrthoDB" id="3252786at2759"/>
<accession>A0A4R5XI64</accession>
<name>A0A4R5XI64_9AGAM</name>
<reference evidence="1 2" key="1">
    <citation type="submission" date="2018-06" db="EMBL/GenBank/DDBJ databases">
        <title>A transcriptomic atlas of mushroom development highlights an independent origin of complex multicellularity.</title>
        <authorList>
            <consortium name="DOE Joint Genome Institute"/>
            <person name="Krizsan K."/>
            <person name="Almasi E."/>
            <person name="Merenyi Z."/>
            <person name="Sahu N."/>
            <person name="Viragh M."/>
            <person name="Koszo T."/>
            <person name="Mondo S."/>
            <person name="Kiss B."/>
            <person name="Balint B."/>
            <person name="Kues U."/>
            <person name="Barry K."/>
            <person name="Hegedus J.C."/>
            <person name="Henrissat B."/>
            <person name="Johnson J."/>
            <person name="Lipzen A."/>
            <person name="Ohm R."/>
            <person name="Nagy I."/>
            <person name="Pangilinan J."/>
            <person name="Yan J."/>
            <person name="Xiong Y."/>
            <person name="Grigoriev I.V."/>
            <person name="Hibbett D.S."/>
            <person name="Nagy L.G."/>
        </authorList>
    </citation>
    <scope>NUCLEOTIDE SEQUENCE [LARGE SCALE GENOMIC DNA]</scope>
    <source>
        <strain evidence="1 2">SZMC22713</strain>
    </source>
</reference>
<proteinExistence type="predicted"/>
<dbReference type="STRING" id="50990.A0A4R5XI64"/>
<dbReference type="VEuPathDB" id="FungiDB:BD410DRAFT_55171"/>
<evidence type="ECO:0000313" key="1">
    <source>
        <dbReference type="EMBL" id="TDL30176.1"/>
    </source>
</evidence>
<dbReference type="Proteomes" id="UP000294933">
    <property type="component" value="Unassembled WGS sequence"/>
</dbReference>